<evidence type="ECO:0000313" key="1">
    <source>
        <dbReference type="EMBL" id="JAE16606.1"/>
    </source>
</evidence>
<dbReference type="AlphaFoldDB" id="A0A0A9G262"/>
<dbReference type="EMBL" id="GBRH01181290">
    <property type="protein sequence ID" value="JAE16606.1"/>
    <property type="molecule type" value="Transcribed_RNA"/>
</dbReference>
<protein>
    <submittedName>
        <fullName evidence="1">Uncharacterized protein</fullName>
    </submittedName>
</protein>
<accession>A0A0A9G262</accession>
<proteinExistence type="predicted"/>
<sequence>MSIEEGNHCTLNKCPVEFTARNRKGKKQRAKQEFKNQKL</sequence>
<reference evidence="1" key="1">
    <citation type="submission" date="2014-09" db="EMBL/GenBank/DDBJ databases">
        <authorList>
            <person name="Magalhaes I.L.F."/>
            <person name="Oliveira U."/>
            <person name="Santos F.R."/>
            <person name="Vidigal T.H.D.A."/>
            <person name="Brescovit A.D."/>
            <person name="Santos A.J."/>
        </authorList>
    </citation>
    <scope>NUCLEOTIDE SEQUENCE</scope>
    <source>
        <tissue evidence="1">Shoot tissue taken approximately 20 cm above the soil surface</tissue>
    </source>
</reference>
<name>A0A0A9G262_ARUDO</name>
<organism evidence="1">
    <name type="scientific">Arundo donax</name>
    <name type="common">Giant reed</name>
    <name type="synonym">Donax arundinaceus</name>
    <dbReference type="NCBI Taxonomy" id="35708"/>
    <lineage>
        <taxon>Eukaryota</taxon>
        <taxon>Viridiplantae</taxon>
        <taxon>Streptophyta</taxon>
        <taxon>Embryophyta</taxon>
        <taxon>Tracheophyta</taxon>
        <taxon>Spermatophyta</taxon>
        <taxon>Magnoliopsida</taxon>
        <taxon>Liliopsida</taxon>
        <taxon>Poales</taxon>
        <taxon>Poaceae</taxon>
        <taxon>PACMAD clade</taxon>
        <taxon>Arundinoideae</taxon>
        <taxon>Arundineae</taxon>
        <taxon>Arundo</taxon>
    </lineage>
</organism>
<reference evidence="1" key="2">
    <citation type="journal article" date="2015" name="Data Brief">
        <title>Shoot transcriptome of the giant reed, Arundo donax.</title>
        <authorList>
            <person name="Barrero R.A."/>
            <person name="Guerrero F.D."/>
            <person name="Moolhuijzen P."/>
            <person name="Goolsby J.A."/>
            <person name="Tidwell J."/>
            <person name="Bellgard S.E."/>
            <person name="Bellgard M.I."/>
        </authorList>
    </citation>
    <scope>NUCLEOTIDE SEQUENCE</scope>
    <source>
        <tissue evidence="1">Shoot tissue taken approximately 20 cm above the soil surface</tissue>
    </source>
</reference>